<dbReference type="SUPFAM" id="SSF143975">
    <property type="entry name" value="IlvD/EDD N-terminal domain-like"/>
    <property type="match status" value="1"/>
</dbReference>
<reference evidence="8" key="1">
    <citation type="submission" date="2021-09" db="EMBL/GenBank/DDBJ databases">
        <title>Network and meta-omics reveal the key degrader and cooperation patterns in an efficient 1,4-dioxane-degrading microbial community.</title>
        <authorList>
            <person name="Dai C."/>
        </authorList>
    </citation>
    <scope>NUCLEOTIDE SEQUENCE</scope>
    <source>
        <strain evidence="8">ZM13</strain>
    </source>
</reference>
<evidence type="ECO:0000256" key="4">
    <source>
        <dbReference type="ARBA" id="ARBA00023014"/>
    </source>
</evidence>
<organism evidence="8 9">
    <name type="scientific">Ancylobacter polymorphus</name>
    <dbReference type="NCBI Taxonomy" id="223390"/>
    <lineage>
        <taxon>Bacteria</taxon>
        <taxon>Pseudomonadati</taxon>
        <taxon>Pseudomonadota</taxon>
        <taxon>Alphaproteobacteria</taxon>
        <taxon>Hyphomicrobiales</taxon>
        <taxon>Xanthobacteraceae</taxon>
        <taxon>Ancylobacter</taxon>
    </lineage>
</organism>
<dbReference type="Proteomes" id="UP000831684">
    <property type="component" value="Chromosome"/>
</dbReference>
<name>A0A9E7CUR4_9HYPH</name>
<comment type="similarity">
    <text evidence="1">Belongs to the IlvD/Edd family.</text>
</comment>
<evidence type="ECO:0000256" key="3">
    <source>
        <dbReference type="ARBA" id="ARBA00023004"/>
    </source>
</evidence>
<dbReference type="InterPro" id="IPR042096">
    <property type="entry name" value="Dihydro-acid_dehy_C"/>
</dbReference>
<evidence type="ECO:0000313" key="9">
    <source>
        <dbReference type="Proteomes" id="UP000831684"/>
    </source>
</evidence>
<proteinExistence type="inferred from homology"/>
<dbReference type="InterPro" id="IPR000581">
    <property type="entry name" value="ILV_EDD_N"/>
</dbReference>
<keyword evidence="4" id="KW-0411">Iron-sulfur</keyword>
<dbReference type="SUPFAM" id="SSF52016">
    <property type="entry name" value="LeuD/IlvD-like"/>
    <property type="match status" value="1"/>
</dbReference>
<protein>
    <submittedName>
        <fullName evidence="8">Dihydroxy-acid dehydratase family protein</fullName>
    </submittedName>
</protein>
<evidence type="ECO:0000313" key="8">
    <source>
        <dbReference type="EMBL" id="UOK70118.1"/>
    </source>
</evidence>
<evidence type="ECO:0000259" key="6">
    <source>
        <dbReference type="Pfam" id="PF00920"/>
    </source>
</evidence>
<dbReference type="GO" id="GO:0051536">
    <property type="term" value="F:iron-sulfur cluster binding"/>
    <property type="evidence" value="ECO:0007669"/>
    <property type="project" value="UniProtKB-KW"/>
</dbReference>
<dbReference type="Gene3D" id="3.50.30.80">
    <property type="entry name" value="IlvD/EDD C-terminal domain-like"/>
    <property type="match status" value="1"/>
</dbReference>
<feature type="domain" description="Dihydroxy-acid/6-phosphogluconate dehydratase N-terminal" evidence="6">
    <location>
        <begin position="47"/>
        <end position="359"/>
    </location>
</feature>
<dbReference type="GO" id="GO:0046872">
    <property type="term" value="F:metal ion binding"/>
    <property type="evidence" value="ECO:0007669"/>
    <property type="project" value="UniProtKB-KW"/>
</dbReference>
<dbReference type="NCBIfam" id="NF009560">
    <property type="entry name" value="PRK13017.1"/>
    <property type="match status" value="1"/>
</dbReference>
<keyword evidence="2" id="KW-0479">Metal-binding</keyword>
<accession>A0A9E7CUR4</accession>
<dbReference type="PROSITE" id="PS00886">
    <property type="entry name" value="ILVD_EDD_1"/>
    <property type="match status" value="1"/>
</dbReference>
<dbReference type="KEGG" id="apol:K9D25_15470"/>
<dbReference type="GO" id="GO:0016836">
    <property type="term" value="F:hydro-lyase activity"/>
    <property type="evidence" value="ECO:0007669"/>
    <property type="project" value="UniProtKB-ARBA"/>
</dbReference>
<dbReference type="Pfam" id="PF00920">
    <property type="entry name" value="ILVD_EDD_N"/>
    <property type="match status" value="1"/>
</dbReference>
<dbReference type="InterPro" id="IPR020558">
    <property type="entry name" value="DiOHA_6PGluconate_deHydtase_CS"/>
</dbReference>
<dbReference type="Pfam" id="PF24877">
    <property type="entry name" value="ILV_EDD_C"/>
    <property type="match status" value="1"/>
</dbReference>
<dbReference type="AlphaFoldDB" id="A0A9E7CUR4"/>
<feature type="domain" description="Dihydroxy-acid/6-phosphogluconate dehydratase C-terminal" evidence="7">
    <location>
        <begin position="371"/>
        <end position="578"/>
    </location>
</feature>
<dbReference type="EMBL" id="CP083239">
    <property type="protein sequence ID" value="UOK70118.1"/>
    <property type="molecule type" value="Genomic_DNA"/>
</dbReference>
<dbReference type="NCBIfam" id="NF004784">
    <property type="entry name" value="PRK06131.1"/>
    <property type="match status" value="1"/>
</dbReference>
<keyword evidence="3" id="KW-0408">Iron</keyword>
<evidence type="ECO:0000256" key="5">
    <source>
        <dbReference type="ARBA" id="ARBA00023239"/>
    </source>
</evidence>
<evidence type="ECO:0000259" key="7">
    <source>
        <dbReference type="Pfam" id="PF24877"/>
    </source>
</evidence>
<dbReference type="PANTHER" id="PTHR43183">
    <property type="entry name" value="HYPOTHETICAL DIHYDROXYACID DEHYDRATASE (EUROFUNG)-RELATED"/>
    <property type="match status" value="1"/>
</dbReference>
<dbReference type="PANTHER" id="PTHR43183:SF1">
    <property type="entry name" value="HYPOTHETICAL DIHYDROXY-ACID DEHYDRATASE (EUROFUNG)-RELATED"/>
    <property type="match status" value="1"/>
</dbReference>
<sequence>MDKASKNNRPLRSRAWFDNPDNIDMTALYLERYLNFGLSQEELQSGRPIIGIAQTGSDLSPCNRHHLELAKRVRDGIREAGGIAIEFPVHPIQETGKRPTAGLDRNLAYLGLVEVLYGYPLDGVVLTIGCDKTTPALLMAAATVNIPAIALSVGPMLNGWYKGARTGSGTIVWKARELLAAGEIDHAGFVKLVASSAPSTGYCNTMGTATTMNSLAEALGMQLPGSAAIPAPYRDRQEIAYRTGLRIVEMVHEDLKPSDILTRDAFLNAIRVNSAIGGSTNAPIHLNALARHVGVELSIDDWQTYGEEVPLLVNLQPAGEYLGEDYYHAGGVPAVVNQLMGQGLIAEDALTVNGRSLGANCADAGIQDEAVIRPYDQPLKEKAGFRVLRGNLFSSAIMKTSVISAEFRVRYLSNPDDPDAFEGRAIVFDGPEDYHARIDDPALAIDDGCILFMRGAGPIGYPGAAEVVNMRAPDYLIKAGVHALPCIGDGRQSGTSGSPSILNASPEAAVGGGLALLRTGDRVRIDLKRNSANMLVPEEELACRRAELEAAGGYAYPASQTPWQEIQRGLVGQLETGAVLENAVRYQRIAQTKGMPRDNH</sequence>
<dbReference type="InterPro" id="IPR056740">
    <property type="entry name" value="ILV_EDD_C"/>
</dbReference>
<evidence type="ECO:0000256" key="1">
    <source>
        <dbReference type="ARBA" id="ARBA00006486"/>
    </source>
</evidence>
<dbReference type="InterPro" id="IPR052352">
    <property type="entry name" value="Sugar_Degrad_Dehydratases"/>
</dbReference>
<dbReference type="RefSeq" id="WP_244376506.1">
    <property type="nucleotide sequence ID" value="NZ_CP083239.1"/>
</dbReference>
<keyword evidence="5" id="KW-0456">Lyase</keyword>
<dbReference type="InterPro" id="IPR037237">
    <property type="entry name" value="IlvD/EDD_N"/>
</dbReference>
<gene>
    <name evidence="8" type="ORF">K9D25_15470</name>
</gene>
<evidence type="ECO:0000256" key="2">
    <source>
        <dbReference type="ARBA" id="ARBA00022723"/>
    </source>
</evidence>